<evidence type="ECO:0000313" key="6">
    <source>
        <dbReference type="Proteomes" id="UP000812270"/>
    </source>
</evidence>
<name>A0A9E2SAJ9_9BACT</name>
<evidence type="ECO:0000259" key="4">
    <source>
        <dbReference type="PROSITE" id="PS50932"/>
    </source>
</evidence>
<dbReference type="Pfam" id="PF00356">
    <property type="entry name" value="LacI"/>
    <property type="match status" value="1"/>
</dbReference>
<evidence type="ECO:0000313" key="5">
    <source>
        <dbReference type="EMBL" id="MBV4356915.1"/>
    </source>
</evidence>
<evidence type="ECO:0000256" key="1">
    <source>
        <dbReference type="ARBA" id="ARBA00023015"/>
    </source>
</evidence>
<proteinExistence type="predicted"/>
<dbReference type="PANTHER" id="PTHR30146:SF109">
    <property type="entry name" value="HTH-TYPE TRANSCRIPTIONAL REGULATOR GALS"/>
    <property type="match status" value="1"/>
</dbReference>
<keyword evidence="6" id="KW-1185">Reference proteome</keyword>
<keyword evidence="2" id="KW-0238">DNA-binding</keyword>
<dbReference type="Pfam" id="PF00532">
    <property type="entry name" value="Peripla_BP_1"/>
    <property type="match status" value="1"/>
</dbReference>
<accession>A0A9E2SAJ9</accession>
<dbReference type="RefSeq" id="WP_217790548.1">
    <property type="nucleotide sequence ID" value="NZ_JAHSPG010000003.1"/>
</dbReference>
<dbReference type="Proteomes" id="UP000812270">
    <property type="component" value="Unassembled WGS sequence"/>
</dbReference>
<keyword evidence="1" id="KW-0805">Transcription regulation</keyword>
<dbReference type="InterPro" id="IPR000843">
    <property type="entry name" value="HTH_LacI"/>
</dbReference>
<dbReference type="CDD" id="cd01392">
    <property type="entry name" value="HTH_LacI"/>
    <property type="match status" value="1"/>
</dbReference>
<dbReference type="InterPro" id="IPR001761">
    <property type="entry name" value="Peripla_BP/Lac1_sug-bd_dom"/>
</dbReference>
<sequence length="343" mass="38261">MSKSTSRNTTIQDIAKELNVTAATVSRALNNHPRISEATRQAVAEVADRLNYTRNRVASSLRSGKTNVIGVIIPSAKINFFGSVVHGIETLANERGYNVLIYQSNEDTEYEKKGIQAFLSARVDGILASIAKDTRDISHYLEARDKGVPIVFFDRTHDDTSIPYVVVDDFKGGYLATEHLINQGYKRIAHVSGQQHLKIFAERLRGYKAALKAHKLPFEKELVFAGNVSIESGKEAVKYFLTLPEPPDAIFAVEDFTALGVIKELKENKIKIPEQFGVVGFANEEFDEHITPALTSVDQQTVMMGKEAFNLIMDMINKKVVRNVDNKKVILEPLLQPRASSQR</sequence>
<evidence type="ECO:0000256" key="2">
    <source>
        <dbReference type="ARBA" id="ARBA00023125"/>
    </source>
</evidence>
<dbReference type="GO" id="GO:0000976">
    <property type="term" value="F:transcription cis-regulatory region binding"/>
    <property type="evidence" value="ECO:0007669"/>
    <property type="project" value="TreeGrafter"/>
</dbReference>
<comment type="caution">
    <text evidence="5">The sequence shown here is derived from an EMBL/GenBank/DDBJ whole genome shotgun (WGS) entry which is preliminary data.</text>
</comment>
<dbReference type="SMART" id="SM00354">
    <property type="entry name" value="HTH_LACI"/>
    <property type="match status" value="1"/>
</dbReference>
<feature type="domain" description="HTH lacI-type" evidence="4">
    <location>
        <begin position="9"/>
        <end position="63"/>
    </location>
</feature>
<reference evidence="5" key="1">
    <citation type="submission" date="2021-06" db="EMBL/GenBank/DDBJ databases">
        <authorList>
            <person name="Huq M.A."/>
        </authorList>
    </citation>
    <scope>NUCLEOTIDE SEQUENCE</scope>
    <source>
        <strain evidence="5">MAH-26</strain>
    </source>
</reference>
<dbReference type="EMBL" id="JAHSPG010000003">
    <property type="protein sequence ID" value="MBV4356915.1"/>
    <property type="molecule type" value="Genomic_DNA"/>
</dbReference>
<dbReference type="GO" id="GO:0003700">
    <property type="term" value="F:DNA-binding transcription factor activity"/>
    <property type="evidence" value="ECO:0007669"/>
    <property type="project" value="TreeGrafter"/>
</dbReference>
<protein>
    <submittedName>
        <fullName evidence="5">LacI family transcriptional regulator</fullName>
    </submittedName>
</protein>
<dbReference type="PANTHER" id="PTHR30146">
    <property type="entry name" value="LACI-RELATED TRANSCRIPTIONAL REPRESSOR"/>
    <property type="match status" value="1"/>
</dbReference>
<gene>
    <name evidence="5" type="ORF">KTO63_07160</name>
</gene>
<organism evidence="5 6">
    <name type="scientific">Pinibacter aurantiacus</name>
    <dbReference type="NCBI Taxonomy" id="2851599"/>
    <lineage>
        <taxon>Bacteria</taxon>
        <taxon>Pseudomonadati</taxon>
        <taxon>Bacteroidota</taxon>
        <taxon>Chitinophagia</taxon>
        <taxon>Chitinophagales</taxon>
        <taxon>Chitinophagaceae</taxon>
        <taxon>Pinibacter</taxon>
    </lineage>
</organism>
<dbReference type="CDD" id="cd06267">
    <property type="entry name" value="PBP1_LacI_sugar_binding-like"/>
    <property type="match status" value="1"/>
</dbReference>
<dbReference type="AlphaFoldDB" id="A0A9E2SAJ9"/>
<evidence type="ECO:0000256" key="3">
    <source>
        <dbReference type="ARBA" id="ARBA00023163"/>
    </source>
</evidence>
<dbReference type="PROSITE" id="PS50932">
    <property type="entry name" value="HTH_LACI_2"/>
    <property type="match status" value="1"/>
</dbReference>
<keyword evidence="3" id="KW-0804">Transcription</keyword>